<feature type="region of interest" description="Disordered" evidence="1">
    <location>
        <begin position="57"/>
        <end position="80"/>
    </location>
</feature>
<sequence length="102" mass="11157">MSQDGGATWSNRDDADFTTEVAVGDTVQWLYDLNMNDQTNDITGIVSIAPTTYFNPGPNRNNSFTGTVKSGNPNKGTEDYTIRYNVSGVNGTQSQDPKIKMK</sequence>
<gene>
    <name evidence="2" type="ORF">EQY75_04370</name>
</gene>
<dbReference type="EMBL" id="CP035544">
    <property type="protein sequence ID" value="QBA63835.1"/>
    <property type="molecule type" value="Genomic_DNA"/>
</dbReference>
<dbReference type="Proteomes" id="UP000290889">
    <property type="component" value="Chromosome"/>
</dbReference>
<proteinExistence type="predicted"/>
<keyword evidence="3" id="KW-1185">Reference proteome</keyword>
<feature type="compositionally biased region" description="Polar residues" evidence="1">
    <location>
        <begin position="57"/>
        <end position="75"/>
    </location>
</feature>
<dbReference type="OrthoDB" id="1432795at2"/>
<dbReference type="AlphaFoldDB" id="A0A411E7X6"/>
<evidence type="ECO:0000313" key="2">
    <source>
        <dbReference type="EMBL" id="QBA63835.1"/>
    </source>
</evidence>
<protein>
    <submittedName>
        <fullName evidence="2">Uncharacterized protein</fullName>
    </submittedName>
</protein>
<evidence type="ECO:0000256" key="1">
    <source>
        <dbReference type="SAM" id="MobiDB-lite"/>
    </source>
</evidence>
<name>A0A411E7X6_9FLAO</name>
<reference evidence="2 3" key="1">
    <citation type="submission" date="2019-01" db="EMBL/GenBank/DDBJ databases">
        <title>Muriicola soli sp. nov., isolated from soil.</title>
        <authorList>
            <person name="Kang H.J."/>
            <person name="Kim S.B."/>
        </authorList>
    </citation>
    <scope>NUCLEOTIDE SEQUENCE [LARGE SCALE GENOMIC DNA]</scope>
    <source>
        <strain evidence="2 3">MMS17-SY002</strain>
    </source>
</reference>
<accession>A0A411E7X6</accession>
<dbReference type="RefSeq" id="WP_129603201.1">
    <property type="nucleotide sequence ID" value="NZ_CP035544.1"/>
</dbReference>
<dbReference type="KEGG" id="mur:EQY75_04370"/>
<evidence type="ECO:0000313" key="3">
    <source>
        <dbReference type="Proteomes" id="UP000290889"/>
    </source>
</evidence>
<organism evidence="2 3">
    <name type="scientific">Muriicola soli</name>
    <dbReference type="NCBI Taxonomy" id="2507538"/>
    <lineage>
        <taxon>Bacteria</taxon>
        <taxon>Pseudomonadati</taxon>
        <taxon>Bacteroidota</taxon>
        <taxon>Flavobacteriia</taxon>
        <taxon>Flavobacteriales</taxon>
        <taxon>Flavobacteriaceae</taxon>
        <taxon>Muriicola</taxon>
    </lineage>
</organism>